<dbReference type="Proteomes" id="UP000815325">
    <property type="component" value="Unassembled WGS sequence"/>
</dbReference>
<evidence type="ECO:0000256" key="4">
    <source>
        <dbReference type="SAM" id="MobiDB-lite"/>
    </source>
</evidence>
<comment type="similarity">
    <text evidence="2">Belongs to the ESS2 family.</text>
</comment>
<evidence type="ECO:0000313" key="6">
    <source>
        <dbReference type="Proteomes" id="UP000815325"/>
    </source>
</evidence>
<accession>A0ABQ7GVF5</accession>
<comment type="caution">
    <text evidence="5">The sequence shown here is derived from an EMBL/GenBank/DDBJ whole genome shotgun (WGS) entry which is preliminary data.</text>
</comment>
<name>A0ABQ7GVF5_DUNSA</name>
<keyword evidence="3" id="KW-0539">Nucleus</keyword>
<comment type="subcellular location">
    <subcellularLocation>
        <location evidence="1">Nucleus</location>
    </subcellularLocation>
</comment>
<dbReference type="Pfam" id="PF09751">
    <property type="entry name" value="Es2"/>
    <property type="match status" value="1"/>
</dbReference>
<feature type="compositionally biased region" description="Polar residues" evidence="4">
    <location>
        <begin position="356"/>
        <end position="365"/>
    </location>
</feature>
<dbReference type="InterPro" id="IPR019148">
    <property type="entry name" value="Nuclear_protein_DGCR14_ESS-2"/>
</dbReference>
<evidence type="ECO:0000256" key="1">
    <source>
        <dbReference type="ARBA" id="ARBA00004123"/>
    </source>
</evidence>
<sequence length="365" mass="38756">MSLDAYLAQHTSEDNASFARLQAKTLALKRQKVAHHLEDKNKLLLEGPGSNPTEEYGTSGQQPYTLVMTKHNPTSSLYYSPQQRPLSATEAAEFARRPQKSINIKATRLKPAEADPSQQQAPPGTLPPALARAVGLAAPATAGTPRDFNARLPTPALTPSALGDASPFMTWGDIEGTPLRLEPEEGVAYDPKALDGPTFSVPSMPKKEQVGHELANAKSIKELRKRQKAAKLAALFGAPPAAQRLVHSIHSTPKTGGITKGGTTKKNPTRLCDLKFGLDKGAKSVDAALRASYSGVRPSPSPSPYLSQRSTPTPSLKHRQQPPTLSHAYQAGTAPKGHHSSDLPAAKPAAATPQAGSITDNLLNI</sequence>
<feature type="region of interest" description="Disordered" evidence="4">
    <location>
        <begin position="39"/>
        <end position="59"/>
    </location>
</feature>
<dbReference type="EMBL" id="MU069572">
    <property type="protein sequence ID" value="KAF5838598.1"/>
    <property type="molecule type" value="Genomic_DNA"/>
</dbReference>
<dbReference type="PANTHER" id="PTHR12940:SF0">
    <property type="entry name" value="SPLICING FACTOR ESS-2 HOMOLOG"/>
    <property type="match status" value="1"/>
</dbReference>
<feature type="compositionally biased region" description="Polar residues" evidence="4">
    <location>
        <begin position="304"/>
        <end position="314"/>
    </location>
</feature>
<feature type="region of interest" description="Disordered" evidence="4">
    <location>
        <begin position="293"/>
        <end position="365"/>
    </location>
</feature>
<feature type="compositionally biased region" description="Polar residues" evidence="4">
    <location>
        <begin position="50"/>
        <end position="59"/>
    </location>
</feature>
<evidence type="ECO:0000313" key="5">
    <source>
        <dbReference type="EMBL" id="KAF5838598.1"/>
    </source>
</evidence>
<proteinExistence type="inferred from homology"/>
<organism evidence="5 6">
    <name type="scientific">Dunaliella salina</name>
    <name type="common">Green alga</name>
    <name type="synonym">Protococcus salinus</name>
    <dbReference type="NCBI Taxonomy" id="3046"/>
    <lineage>
        <taxon>Eukaryota</taxon>
        <taxon>Viridiplantae</taxon>
        <taxon>Chlorophyta</taxon>
        <taxon>core chlorophytes</taxon>
        <taxon>Chlorophyceae</taxon>
        <taxon>CS clade</taxon>
        <taxon>Chlamydomonadales</taxon>
        <taxon>Dunaliellaceae</taxon>
        <taxon>Dunaliella</taxon>
    </lineage>
</organism>
<evidence type="ECO:0000256" key="3">
    <source>
        <dbReference type="ARBA" id="ARBA00023242"/>
    </source>
</evidence>
<reference evidence="5" key="1">
    <citation type="submission" date="2017-08" db="EMBL/GenBank/DDBJ databases">
        <authorList>
            <person name="Polle J.E."/>
            <person name="Barry K."/>
            <person name="Cushman J."/>
            <person name="Schmutz J."/>
            <person name="Tran D."/>
            <person name="Hathwaick L.T."/>
            <person name="Yim W.C."/>
            <person name="Jenkins J."/>
            <person name="Mckie-Krisberg Z.M."/>
            <person name="Prochnik S."/>
            <person name="Lindquist E."/>
            <person name="Dockter R.B."/>
            <person name="Adam C."/>
            <person name="Molina H."/>
            <person name="Bunkerborg J."/>
            <person name="Jin E."/>
            <person name="Buchheim M."/>
            <person name="Magnuson J."/>
        </authorList>
    </citation>
    <scope>NUCLEOTIDE SEQUENCE</scope>
    <source>
        <strain evidence="5">CCAP 19/18</strain>
    </source>
</reference>
<dbReference type="PANTHER" id="PTHR12940">
    <property type="entry name" value="ES-2 PROTEIN - RELATED"/>
    <property type="match status" value="1"/>
</dbReference>
<feature type="compositionally biased region" description="Low complexity" evidence="4">
    <location>
        <begin position="344"/>
        <end position="355"/>
    </location>
</feature>
<protein>
    <submittedName>
        <fullName evidence="5">Nuclear protein Es2-domain-containing protein</fullName>
    </submittedName>
</protein>
<gene>
    <name evidence="5" type="ORF">DUNSADRAFT_2507</name>
</gene>
<keyword evidence="6" id="KW-1185">Reference proteome</keyword>
<evidence type="ECO:0000256" key="2">
    <source>
        <dbReference type="ARBA" id="ARBA00009072"/>
    </source>
</evidence>